<dbReference type="SMART" id="SM01130">
    <property type="entry name" value="DHDPS"/>
    <property type="match status" value="1"/>
</dbReference>
<dbReference type="InterPro" id="IPR013785">
    <property type="entry name" value="Aldolase_TIM"/>
</dbReference>
<dbReference type="AlphaFoldDB" id="A0A1F5YDG1"/>
<evidence type="ECO:0000256" key="1">
    <source>
        <dbReference type="ARBA" id="ARBA00023239"/>
    </source>
</evidence>
<comment type="caution">
    <text evidence="2">The sequence shown here is derived from an EMBL/GenBank/DDBJ whole genome shotgun (WGS) entry which is preliminary data.</text>
</comment>
<name>A0A1F5YDG1_9BACT</name>
<proteinExistence type="predicted"/>
<dbReference type="SUPFAM" id="SSF51569">
    <property type="entry name" value="Aldolase"/>
    <property type="match status" value="1"/>
</dbReference>
<evidence type="ECO:0008006" key="4">
    <source>
        <dbReference type="Google" id="ProtNLM"/>
    </source>
</evidence>
<dbReference type="EMBL" id="MFIV01000158">
    <property type="protein sequence ID" value="OGF98169.1"/>
    <property type="molecule type" value="Genomic_DNA"/>
</dbReference>
<dbReference type="GO" id="GO:0016829">
    <property type="term" value="F:lyase activity"/>
    <property type="evidence" value="ECO:0007669"/>
    <property type="project" value="UniProtKB-KW"/>
</dbReference>
<dbReference type="Gene3D" id="3.20.20.70">
    <property type="entry name" value="Aldolase class I"/>
    <property type="match status" value="1"/>
</dbReference>
<sequence>MALAILAPEVLEKMRAADVLVPAPLAVSASGRIDEKQQRLLTRYYIECGASSVIPGTHTGQFARGDPALYRRWLELNAGMIEHNGYRKRMFKMAAVGGRGAFEMLRAAASAGYDIVMVAPTALVDTKGAPLDEKDSLKLLREMAEVIPVYGFYLQKAVGGRDFSADFWSGLFEFAYGAKAAPFSREKTDQLMNAAVRSPRLESLVMTTGNDDYIVGDLLKQWRDPQRPGRKLLFSAGLLGHFATDTAAAVRLVGKVKRYREKLERNGGPTEQETADIIRLAGAVTSMNYALFDTADLPGSPPFANCVYGVHYRLSRLGVICAATDIRWPNGNSGFRLEKGRPGLEAEIDQAYSSRGELTDDTFLTPELLKHWKAELEGN</sequence>
<accession>A0A1F5YDG1</accession>
<gene>
    <name evidence="2" type="ORF">A2Z86_04975</name>
</gene>
<organism evidence="2 3">
    <name type="scientific">Candidatus Glassbacteria bacterium GWA2_58_10</name>
    <dbReference type="NCBI Taxonomy" id="1817865"/>
    <lineage>
        <taxon>Bacteria</taxon>
        <taxon>Candidatus Glassiibacteriota</taxon>
    </lineage>
</organism>
<dbReference type="Proteomes" id="UP000176992">
    <property type="component" value="Unassembled WGS sequence"/>
</dbReference>
<reference evidence="2 3" key="1">
    <citation type="journal article" date="2016" name="Nat. Commun.">
        <title>Thousands of microbial genomes shed light on interconnected biogeochemical processes in an aquifer system.</title>
        <authorList>
            <person name="Anantharaman K."/>
            <person name="Brown C.T."/>
            <person name="Hug L.A."/>
            <person name="Sharon I."/>
            <person name="Castelle C.J."/>
            <person name="Probst A.J."/>
            <person name="Thomas B.C."/>
            <person name="Singh A."/>
            <person name="Wilkins M.J."/>
            <person name="Karaoz U."/>
            <person name="Brodie E.L."/>
            <person name="Williams K.H."/>
            <person name="Hubbard S.S."/>
            <person name="Banfield J.F."/>
        </authorList>
    </citation>
    <scope>NUCLEOTIDE SEQUENCE [LARGE SCALE GENOMIC DNA]</scope>
</reference>
<evidence type="ECO:0000313" key="3">
    <source>
        <dbReference type="Proteomes" id="UP000176992"/>
    </source>
</evidence>
<protein>
    <recommendedName>
        <fullName evidence="4">Dihydrodipicolinate synthase family protein</fullName>
    </recommendedName>
</protein>
<evidence type="ECO:0000313" key="2">
    <source>
        <dbReference type="EMBL" id="OGF98169.1"/>
    </source>
</evidence>
<keyword evidence="1" id="KW-0456">Lyase</keyword>
<dbReference type="InterPro" id="IPR002220">
    <property type="entry name" value="DapA-like"/>
</dbReference>